<keyword evidence="1" id="KW-0812">Transmembrane</keyword>
<dbReference type="RefSeq" id="WP_377265566.1">
    <property type="nucleotide sequence ID" value="NZ_JBHMAA010000037.1"/>
</dbReference>
<evidence type="ECO:0000313" key="3">
    <source>
        <dbReference type="Proteomes" id="UP001589692"/>
    </source>
</evidence>
<comment type="caution">
    <text evidence="2">The sequence shown here is derived from an EMBL/GenBank/DDBJ whole genome shotgun (WGS) entry which is preliminary data.</text>
</comment>
<evidence type="ECO:0000313" key="2">
    <source>
        <dbReference type="EMBL" id="MFB9952768.1"/>
    </source>
</evidence>
<keyword evidence="1" id="KW-1133">Transmembrane helix</keyword>
<accession>A0ABV6ASP5</accession>
<feature type="transmembrane region" description="Helical" evidence="1">
    <location>
        <begin position="33"/>
        <end position="53"/>
    </location>
</feature>
<dbReference type="Proteomes" id="UP001589692">
    <property type="component" value="Unassembled WGS sequence"/>
</dbReference>
<protein>
    <submittedName>
        <fullName evidence="2">Uncharacterized protein</fullName>
    </submittedName>
</protein>
<organism evidence="2 3">
    <name type="scientific">Rhizobium puerariae</name>
    <dbReference type="NCBI Taxonomy" id="1585791"/>
    <lineage>
        <taxon>Bacteria</taxon>
        <taxon>Pseudomonadati</taxon>
        <taxon>Pseudomonadota</taxon>
        <taxon>Alphaproteobacteria</taxon>
        <taxon>Hyphomicrobiales</taxon>
        <taxon>Rhizobiaceae</taxon>
        <taxon>Rhizobium/Agrobacterium group</taxon>
        <taxon>Rhizobium</taxon>
    </lineage>
</organism>
<gene>
    <name evidence="2" type="ORF">ACFFP0_28310</name>
</gene>
<keyword evidence="3" id="KW-1185">Reference proteome</keyword>
<sequence>MAELMSRSLALSPEALTLSPACADFMKMPDCMSAVRQIVILLFADLPVLFALAK</sequence>
<reference evidence="2 3" key="1">
    <citation type="submission" date="2024-09" db="EMBL/GenBank/DDBJ databases">
        <authorList>
            <person name="Sun Q."/>
            <person name="Mori K."/>
        </authorList>
    </citation>
    <scope>NUCLEOTIDE SEQUENCE [LARGE SCALE GENOMIC DNA]</scope>
    <source>
        <strain evidence="2 3">TBRC 4938</strain>
    </source>
</reference>
<evidence type="ECO:0000256" key="1">
    <source>
        <dbReference type="SAM" id="Phobius"/>
    </source>
</evidence>
<proteinExistence type="predicted"/>
<name>A0ABV6ASP5_9HYPH</name>
<keyword evidence="1" id="KW-0472">Membrane</keyword>
<dbReference type="EMBL" id="JBHMAA010000037">
    <property type="protein sequence ID" value="MFB9952768.1"/>
    <property type="molecule type" value="Genomic_DNA"/>
</dbReference>